<sequence>MASGLEQARFKGMLEALQVQDPDITRIVAHSKFVVAYLLQQDGTNPGWRKANIEGPVYIVHRQTVPRYQLLVKNQLHMNDLLDTLHPDWELDCQQNYVFYKVQDATQRIRGLWFHDDTQRQKIESMLESTLQEMRNSPAEAQMEPMPVAPEPKAPVSQPEPPVQVQVPVAQPEPLPQSAPMPGRDMPAQVVDQLYSQFGLASPVESAAHDSVTITMSSLRSALHALADDDNFCEHVMQKLKNSQAHS</sequence>
<organism evidence="5">
    <name type="scientific">Alexandrium catenella</name>
    <name type="common">Red tide dinoflagellate</name>
    <name type="synonym">Gonyaulax catenella</name>
    <dbReference type="NCBI Taxonomy" id="2925"/>
    <lineage>
        <taxon>Eukaryota</taxon>
        <taxon>Sar</taxon>
        <taxon>Alveolata</taxon>
        <taxon>Dinophyceae</taxon>
        <taxon>Gonyaulacales</taxon>
        <taxon>Pyrocystaceae</taxon>
        <taxon>Alexandrium</taxon>
    </lineage>
</organism>
<reference evidence="5" key="1">
    <citation type="submission" date="2021-01" db="EMBL/GenBank/DDBJ databases">
        <authorList>
            <person name="Corre E."/>
            <person name="Pelletier E."/>
            <person name="Niang G."/>
            <person name="Scheremetjew M."/>
            <person name="Finn R."/>
            <person name="Kale V."/>
            <person name="Holt S."/>
            <person name="Cochrane G."/>
            <person name="Meng A."/>
            <person name="Brown T."/>
            <person name="Cohen L."/>
        </authorList>
    </citation>
    <scope>NUCLEOTIDE SEQUENCE</scope>
    <source>
        <strain evidence="5">OF101</strain>
    </source>
</reference>
<evidence type="ECO:0000256" key="2">
    <source>
        <dbReference type="ARBA" id="ARBA00008778"/>
    </source>
</evidence>
<dbReference type="PANTHER" id="PTHR16290">
    <property type="entry name" value="TRANSCRIPTION FACTOR SMIF DECAPPING ENZYME DCP1"/>
    <property type="match status" value="1"/>
</dbReference>
<dbReference type="InterPro" id="IPR011993">
    <property type="entry name" value="PH-like_dom_sf"/>
</dbReference>
<dbReference type="GO" id="GO:0006397">
    <property type="term" value="P:mRNA processing"/>
    <property type="evidence" value="ECO:0007669"/>
    <property type="project" value="UniProtKB-KW"/>
</dbReference>
<proteinExistence type="inferred from homology"/>
<dbReference type="GO" id="GO:0008047">
    <property type="term" value="F:enzyme activator activity"/>
    <property type="evidence" value="ECO:0007669"/>
    <property type="project" value="InterPro"/>
</dbReference>
<dbReference type="GO" id="GO:0003729">
    <property type="term" value="F:mRNA binding"/>
    <property type="evidence" value="ECO:0007669"/>
    <property type="project" value="TreeGrafter"/>
</dbReference>
<name>A0A7S1RRI0_ALECA</name>
<dbReference type="PANTHER" id="PTHR16290:SF0">
    <property type="entry name" value="DECAPPING PROTEIN 1, ISOFORM A"/>
    <property type="match status" value="1"/>
</dbReference>
<evidence type="ECO:0000256" key="1">
    <source>
        <dbReference type="ARBA" id="ARBA00004496"/>
    </source>
</evidence>
<keyword evidence="3" id="KW-0963">Cytoplasm</keyword>
<dbReference type="Pfam" id="PF06058">
    <property type="entry name" value="DCP1"/>
    <property type="match status" value="1"/>
</dbReference>
<comment type="similarity">
    <text evidence="2">Belongs to the DCP1 family.</text>
</comment>
<comment type="subcellular location">
    <subcellularLocation>
        <location evidence="1">Cytoplasm</location>
    </subcellularLocation>
</comment>
<evidence type="ECO:0008006" key="6">
    <source>
        <dbReference type="Google" id="ProtNLM"/>
    </source>
</evidence>
<evidence type="ECO:0000313" key="5">
    <source>
        <dbReference type="EMBL" id="CAD9174104.1"/>
    </source>
</evidence>
<dbReference type="InterPro" id="IPR010334">
    <property type="entry name" value="Dcp1"/>
</dbReference>
<accession>A0A7S1RRI0</accession>
<dbReference type="GO" id="GO:0000932">
    <property type="term" value="C:P-body"/>
    <property type="evidence" value="ECO:0007669"/>
    <property type="project" value="TreeGrafter"/>
</dbReference>
<protein>
    <recommendedName>
        <fullName evidence="6">mRNA-decapping enzyme C-terminal domain-containing protein</fullName>
    </recommendedName>
</protein>
<dbReference type="GO" id="GO:0031087">
    <property type="term" value="P:deadenylation-independent decapping of nuclear-transcribed mRNA"/>
    <property type="evidence" value="ECO:0007669"/>
    <property type="project" value="TreeGrafter"/>
</dbReference>
<gene>
    <name evidence="5" type="ORF">ACAT0790_LOCUS50873</name>
</gene>
<dbReference type="AlphaFoldDB" id="A0A7S1RRI0"/>
<evidence type="ECO:0000256" key="4">
    <source>
        <dbReference type="ARBA" id="ARBA00022664"/>
    </source>
</evidence>
<dbReference type="Gene3D" id="2.30.29.30">
    <property type="entry name" value="Pleckstrin-homology domain (PH domain)/Phosphotyrosine-binding domain (PTB)"/>
    <property type="match status" value="1"/>
</dbReference>
<dbReference type="GO" id="GO:0000290">
    <property type="term" value="P:deadenylation-dependent decapping of nuclear-transcribed mRNA"/>
    <property type="evidence" value="ECO:0007669"/>
    <property type="project" value="InterPro"/>
</dbReference>
<evidence type="ECO:0000256" key="3">
    <source>
        <dbReference type="ARBA" id="ARBA00022490"/>
    </source>
</evidence>
<keyword evidence="4" id="KW-0507">mRNA processing</keyword>
<dbReference type="EMBL" id="HBGE01085396">
    <property type="protein sequence ID" value="CAD9174104.1"/>
    <property type="molecule type" value="Transcribed_RNA"/>
</dbReference>
<dbReference type="SUPFAM" id="SSF50729">
    <property type="entry name" value="PH domain-like"/>
    <property type="match status" value="1"/>
</dbReference>